<dbReference type="Gene3D" id="1.20.1250.20">
    <property type="entry name" value="MFS general substrate transporter like domains"/>
    <property type="match status" value="1"/>
</dbReference>
<name>A0A4Z1K4M4_9HELO</name>
<feature type="transmembrane region" description="Helical" evidence="6">
    <location>
        <begin position="175"/>
        <end position="198"/>
    </location>
</feature>
<feature type="transmembrane region" description="Helical" evidence="6">
    <location>
        <begin position="318"/>
        <end position="340"/>
    </location>
</feature>
<dbReference type="InterPro" id="IPR036259">
    <property type="entry name" value="MFS_trans_sf"/>
</dbReference>
<comment type="caution">
    <text evidence="8">The sequence shown here is derived from an EMBL/GenBank/DDBJ whole genome shotgun (WGS) entry which is preliminary data.</text>
</comment>
<accession>A0A4Z1K4M4</accession>
<evidence type="ECO:0000256" key="2">
    <source>
        <dbReference type="ARBA" id="ARBA00022692"/>
    </source>
</evidence>
<proteinExistence type="predicted"/>
<evidence type="ECO:0000256" key="3">
    <source>
        <dbReference type="ARBA" id="ARBA00022989"/>
    </source>
</evidence>
<dbReference type="GO" id="GO:0022857">
    <property type="term" value="F:transmembrane transporter activity"/>
    <property type="evidence" value="ECO:0007669"/>
    <property type="project" value="InterPro"/>
</dbReference>
<protein>
    <recommendedName>
        <fullName evidence="7">Major facilitator superfamily (MFS) profile domain-containing protein</fullName>
    </recommendedName>
</protein>
<dbReference type="InterPro" id="IPR011701">
    <property type="entry name" value="MFS"/>
</dbReference>
<feature type="transmembrane region" description="Helical" evidence="6">
    <location>
        <begin position="238"/>
        <end position="259"/>
    </location>
</feature>
<feature type="transmembrane region" description="Helical" evidence="6">
    <location>
        <begin position="45"/>
        <end position="66"/>
    </location>
</feature>
<dbReference type="InterPro" id="IPR020846">
    <property type="entry name" value="MFS_dom"/>
</dbReference>
<gene>
    <name evidence="8" type="ORF">BPOR_1632g00010</name>
</gene>
<keyword evidence="2 6" id="KW-0812">Transmembrane</keyword>
<feature type="transmembrane region" description="Helical" evidence="6">
    <location>
        <begin position="456"/>
        <end position="479"/>
    </location>
</feature>
<feature type="transmembrane region" description="Helical" evidence="6">
    <location>
        <begin position="144"/>
        <end position="163"/>
    </location>
</feature>
<keyword evidence="4 6" id="KW-0472">Membrane</keyword>
<feature type="transmembrane region" description="Helical" evidence="6">
    <location>
        <begin position="422"/>
        <end position="444"/>
    </location>
</feature>
<keyword evidence="9" id="KW-1185">Reference proteome</keyword>
<evidence type="ECO:0000313" key="8">
    <source>
        <dbReference type="EMBL" id="TGO80845.1"/>
    </source>
</evidence>
<dbReference type="GO" id="GO:0016020">
    <property type="term" value="C:membrane"/>
    <property type="evidence" value="ECO:0007669"/>
    <property type="project" value="UniProtKB-SubCell"/>
</dbReference>
<dbReference type="PANTHER" id="PTHR23507">
    <property type="entry name" value="ZGC:174356"/>
    <property type="match status" value="1"/>
</dbReference>
<evidence type="ECO:0000256" key="6">
    <source>
        <dbReference type="SAM" id="Phobius"/>
    </source>
</evidence>
<dbReference type="PROSITE" id="PS50850">
    <property type="entry name" value="MFS"/>
    <property type="match status" value="1"/>
</dbReference>
<feature type="transmembrane region" description="Helical" evidence="6">
    <location>
        <begin position="210"/>
        <end position="232"/>
    </location>
</feature>
<feature type="transmembrane region" description="Helical" evidence="6">
    <location>
        <begin position="360"/>
        <end position="385"/>
    </location>
</feature>
<dbReference type="Proteomes" id="UP000297280">
    <property type="component" value="Unassembled WGS sequence"/>
</dbReference>
<evidence type="ECO:0000259" key="7">
    <source>
        <dbReference type="PROSITE" id="PS50850"/>
    </source>
</evidence>
<comment type="subcellular location">
    <subcellularLocation>
        <location evidence="1">Membrane</location>
        <topology evidence="1">Multi-pass membrane protein</topology>
    </subcellularLocation>
</comment>
<dbReference type="AlphaFoldDB" id="A0A4Z1K4M4"/>
<evidence type="ECO:0000256" key="5">
    <source>
        <dbReference type="SAM" id="MobiDB-lite"/>
    </source>
</evidence>
<feature type="region of interest" description="Disordered" evidence="5">
    <location>
        <begin position="1"/>
        <end position="27"/>
    </location>
</feature>
<evidence type="ECO:0000313" key="9">
    <source>
        <dbReference type="Proteomes" id="UP000297280"/>
    </source>
</evidence>
<reference evidence="8 9" key="1">
    <citation type="submission" date="2017-12" db="EMBL/GenBank/DDBJ databases">
        <title>Comparative genomics of Botrytis spp.</title>
        <authorList>
            <person name="Valero-Jimenez C.A."/>
            <person name="Tapia P."/>
            <person name="Veloso J."/>
            <person name="Silva-Moreno E."/>
            <person name="Staats M."/>
            <person name="Valdes J.H."/>
            <person name="Van Kan J.A.L."/>
        </authorList>
    </citation>
    <scope>NUCLEOTIDE SEQUENCE [LARGE SCALE GENOMIC DNA]</scope>
    <source>
        <strain evidence="8 9">MUCL3349</strain>
    </source>
</reference>
<organism evidence="8 9">
    <name type="scientific">Botrytis porri</name>
    <dbReference type="NCBI Taxonomy" id="87229"/>
    <lineage>
        <taxon>Eukaryota</taxon>
        <taxon>Fungi</taxon>
        <taxon>Dikarya</taxon>
        <taxon>Ascomycota</taxon>
        <taxon>Pezizomycotina</taxon>
        <taxon>Leotiomycetes</taxon>
        <taxon>Helotiales</taxon>
        <taxon>Sclerotiniaceae</taxon>
        <taxon>Botrytis</taxon>
    </lineage>
</organism>
<evidence type="ECO:0000256" key="1">
    <source>
        <dbReference type="ARBA" id="ARBA00004141"/>
    </source>
</evidence>
<dbReference type="SUPFAM" id="SSF103473">
    <property type="entry name" value="MFS general substrate transporter"/>
    <property type="match status" value="1"/>
</dbReference>
<dbReference type="PANTHER" id="PTHR23507:SF1">
    <property type="entry name" value="FI18259P1-RELATED"/>
    <property type="match status" value="1"/>
</dbReference>
<dbReference type="EMBL" id="PQXO01001622">
    <property type="protein sequence ID" value="TGO80845.1"/>
    <property type="molecule type" value="Genomic_DNA"/>
</dbReference>
<evidence type="ECO:0000256" key="4">
    <source>
        <dbReference type="ARBA" id="ARBA00023136"/>
    </source>
</evidence>
<feature type="domain" description="Major facilitator superfamily (MFS) profile" evidence="7">
    <location>
        <begin position="46"/>
        <end position="519"/>
    </location>
</feature>
<feature type="transmembrane region" description="Helical" evidence="6">
    <location>
        <begin position="491"/>
        <end position="511"/>
    </location>
</feature>
<keyword evidence="3 6" id="KW-1133">Transmembrane helix</keyword>
<sequence length="539" mass="59097">MSLSKTKPRSSHDGTFDEESPLLEHSRPSTVGVNSLIHQTRSPRIIILLLTTIVFIIGVAIYLVWIPSMRIYEDIMCQRYYEELQGEGGVGLSSTIDEARCKGDKVQEELNILTAVLETMKALPGMLMAVPYGLLADRIGRKPVFTLSILGLLLSLLFEVFIMSEWMMLPIRAIWFAPFLQFIGGGEKTASAIFYAIISDVTTQDERANAFLFAACASLCAELIAPTVAAAIMVYSPWISICCGVFVMTLGLSCLIAFVPETLHLRASQTKTSTLVPDDSSSEYISDSSSEFNEPLKPKRKFTITRRLSDFYTTSRPLLTLPVLLLLLPSITRVIGQQSIDLCIRYISTRFSIPLSHASLILSLRALINILLLLLVIPFLSSLLITKFHFSSTHKDLLLARISSLFLILGALTIAISPSLHLTIIGLIIYTLGTGFVSLVRSLITGLVDQKHVARIFALIAVVETSSALLAGPAVAGLYELGLMWRGEWTGWLGLPFVGLAVVCGVGSVGVKGVKGLGKMRVEREAVMQRVDVESEERV</sequence>
<feature type="transmembrane region" description="Helical" evidence="6">
    <location>
        <begin position="397"/>
        <end position="416"/>
    </location>
</feature>
<dbReference type="Pfam" id="PF07690">
    <property type="entry name" value="MFS_1"/>
    <property type="match status" value="1"/>
</dbReference>